<sequence length="274" mass="28291">MRTIEDTLELQADAAIHKIEGMRHPLRFTISGMLAGAYVGIAVVLMLNAAGPLAEAGDGWAKLVSGLVFGVALTLVVFAGAELVTSSMMTLTQGTLMRATASGPAAGALGFTFVANLLGAAVFGVLVAVAGVLHANPAAGAMLEAMLDAKAHESPLELFVRGILCNVLVCLAIWMVARSNSDGPKFAVIFWALLAFITSGFEHVVANMTTFTLGLATGVPSATWLSFGTNMLWVGLGNLVGGAVVVGLAYWVIGGSPRWPQTHALTPEEARASA</sequence>
<keyword evidence="2 6" id="KW-0812">Transmembrane</keyword>
<evidence type="ECO:0000313" key="8">
    <source>
        <dbReference type="Proteomes" id="UP000594480"/>
    </source>
</evidence>
<evidence type="ECO:0000256" key="6">
    <source>
        <dbReference type="SAM" id="Phobius"/>
    </source>
</evidence>
<dbReference type="RefSeq" id="WP_195692319.1">
    <property type="nucleotide sequence ID" value="NZ_CP064760.1"/>
</dbReference>
<dbReference type="PANTHER" id="PTHR30520:SF8">
    <property type="entry name" value="NITRITE TRANSPORTER NIRC"/>
    <property type="match status" value="1"/>
</dbReference>
<dbReference type="PROSITE" id="PS01006">
    <property type="entry name" value="FORMATE_NITRITE_TP_2"/>
    <property type="match status" value="1"/>
</dbReference>
<evidence type="ECO:0000256" key="5">
    <source>
        <dbReference type="ARBA" id="ARBA00049660"/>
    </source>
</evidence>
<comment type="similarity">
    <text evidence="5">Belongs to the FNT transporter (TC 1.A.16) family.</text>
</comment>
<feature type="transmembrane region" description="Helical" evidence="6">
    <location>
        <begin position="231"/>
        <end position="253"/>
    </location>
</feature>
<reference evidence="7 8" key="1">
    <citation type="submission" date="2020-11" db="EMBL/GenBank/DDBJ databases">
        <title>Amino acid is mineralized and recycled by bacteria in oceanic microbiome.</title>
        <authorList>
            <person name="Zheng L.Y."/>
        </authorList>
    </citation>
    <scope>NUCLEOTIDE SEQUENCE [LARGE SCALE GENOMIC DNA]</scope>
    <source>
        <strain evidence="7 8">A32-1</strain>
    </source>
</reference>
<evidence type="ECO:0000256" key="4">
    <source>
        <dbReference type="ARBA" id="ARBA00023136"/>
    </source>
</evidence>
<dbReference type="AlphaFoldDB" id="A0A7S8RGE0"/>
<evidence type="ECO:0000313" key="7">
    <source>
        <dbReference type="EMBL" id="QPE04241.1"/>
    </source>
</evidence>
<dbReference type="InterPro" id="IPR024002">
    <property type="entry name" value="For/NO2_transpt_CS"/>
</dbReference>
<keyword evidence="8" id="KW-1185">Reference proteome</keyword>
<dbReference type="InterPro" id="IPR000292">
    <property type="entry name" value="For/NO2_transpt"/>
</dbReference>
<dbReference type="Gene3D" id="1.20.1080.10">
    <property type="entry name" value="Glycerol uptake facilitator protein"/>
    <property type="match status" value="1"/>
</dbReference>
<keyword evidence="4 6" id="KW-0472">Membrane</keyword>
<feature type="transmembrane region" description="Helical" evidence="6">
    <location>
        <begin position="105"/>
        <end position="133"/>
    </location>
</feature>
<comment type="subcellular location">
    <subcellularLocation>
        <location evidence="1">Membrane</location>
        <topology evidence="1">Multi-pass membrane protein</topology>
    </subcellularLocation>
</comment>
<dbReference type="KEGG" id="msf:IT882_13795"/>
<name>A0A7S8RGE0_9MICO</name>
<keyword evidence="3 6" id="KW-1133">Transmembrane helix</keyword>
<dbReference type="Proteomes" id="UP000594480">
    <property type="component" value="Chromosome"/>
</dbReference>
<feature type="transmembrane region" description="Helical" evidence="6">
    <location>
        <begin position="158"/>
        <end position="177"/>
    </location>
</feature>
<evidence type="ECO:0000256" key="3">
    <source>
        <dbReference type="ARBA" id="ARBA00022989"/>
    </source>
</evidence>
<proteinExistence type="inferred from homology"/>
<feature type="transmembrane region" description="Helical" evidence="6">
    <location>
        <begin position="28"/>
        <end position="51"/>
    </location>
</feature>
<feature type="transmembrane region" description="Helical" evidence="6">
    <location>
        <begin position="189"/>
        <end position="211"/>
    </location>
</feature>
<dbReference type="PANTHER" id="PTHR30520">
    <property type="entry name" value="FORMATE TRANSPORTER-RELATED"/>
    <property type="match status" value="1"/>
</dbReference>
<evidence type="ECO:0000256" key="2">
    <source>
        <dbReference type="ARBA" id="ARBA00022692"/>
    </source>
</evidence>
<dbReference type="Pfam" id="PF01226">
    <property type="entry name" value="Form_Nir_trans"/>
    <property type="match status" value="1"/>
</dbReference>
<accession>A0A7S8RGE0</accession>
<organism evidence="7 8">
    <name type="scientific">Microbacterium schleiferi</name>
    <dbReference type="NCBI Taxonomy" id="69362"/>
    <lineage>
        <taxon>Bacteria</taxon>
        <taxon>Bacillati</taxon>
        <taxon>Actinomycetota</taxon>
        <taxon>Actinomycetes</taxon>
        <taxon>Micrococcales</taxon>
        <taxon>Microbacteriaceae</taxon>
        <taxon>Microbacterium</taxon>
    </lineage>
</organism>
<feature type="transmembrane region" description="Helical" evidence="6">
    <location>
        <begin position="63"/>
        <end position="84"/>
    </location>
</feature>
<evidence type="ECO:0000256" key="1">
    <source>
        <dbReference type="ARBA" id="ARBA00004141"/>
    </source>
</evidence>
<protein>
    <submittedName>
        <fullName evidence="7">Formate/nitrite transporter family protein</fullName>
    </submittedName>
</protein>
<dbReference type="InterPro" id="IPR023271">
    <property type="entry name" value="Aquaporin-like"/>
</dbReference>
<dbReference type="GO" id="GO:0015499">
    <property type="term" value="F:formate transmembrane transporter activity"/>
    <property type="evidence" value="ECO:0007669"/>
    <property type="project" value="TreeGrafter"/>
</dbReference>
<gene>
    <name evidence="7" type="ORF">IT882_13795</name>
</gene>
<dbReference type="EMBL" id="CP064760">
    <property type="protein sequence ID" value="QPE04241.1"/>
    <property type="molecule type" value="Genomic_DNA"/>
</dbReference>
<dbReference type="GO" id="GO:0005886">
    <property type="term" value="C:plasma membrane"/>
    <property type="evidence" value="ECO:0007669"/>
    <property type="project" value="TreeGrafter"/>
</dbReference>